<proteinExistence type="predicted"/>
<feature type="region of interest" description="Disordered" evidence="1">
    <location>
        <begin position="255"/>
        <end position="293"/>
    </location>
</feature>
<dbReference type="SUPFAM" id="SSF81383">
    <property type="entry name" value="F-box domain"/>
    <property type="match status" value="1"/>
</dbReference>
<feature type="region of interest" description="Disordered" evidence="1">
    <location>
        <begin position="154"/>
        <end position="180"/>
    </location>
</feature>
<comment type="caution">
    <text evidence="3">The sequence shown here is derived from an EMBL/GenBank/DDBJ whole genome shotgun (WGS) entry which is preliminary data.</text>
</comment>
<evidence type="ECO:0000313" key="3">
    <source>
        <dbReference type="EMBL" id="OAP11154.1"/>
    </source>
</evidence>
<dbReference type="Proteomes" id="UP000078284">
    <property type="component" value="Chromosome 2"/>
</dbReference>
<dbReference type="Gene3D" id="1.20.1280.50">
    <property type="match status" value="1"/>
</dbReference>
<evidence type="ECO:0000259" key="2">
    <source>
        <dbReference type="PROSITE" id="PS50181"/>
    </source>
</evidence>
<dbReference type="PROSITE" id="PS50181">
    <property type="entry name" value="FBOX"/>
    <property type="match status" value="1"/>
</dbReference>
<gene>
    <name evidence="3" type="ordered locus">AXX17_At2g38720</name>
</gene>
<dbReference type="AlphaFoldDB" id="A0A178VZ73"/>
<evidence type="ECO:0000313" key="4">
    <source>
        <dbReference type="Proteomes" id="UP000078284"/>
    </source>
</evidence>
<accession>A0A178VZ73</accession>
<sequence>MAELAFDLVIEILAKVPVKYLLRFRCVCKSWRSLFQDERFIRMHTTHAPSMFLLSACWPRYTPPRTCTYQGRRLKMIFQDPELKEPRNNKLLLVSRNLRRFHNSYQRKSMPETRRMTGKDDDAHFTELQALESRLKDVSRTVLDQKEKMIKLEEDERKKEAQNESDGTRRGVLVPCNSSEQRQRDDGALLLLKKARFERRYSESLQSEFERLWLVNERMNGRELEGMSSRDLLSLDNQILNALLGLLVQMNRPREEQVAARQREKNNKESTSRLAEQERYSSDNDKDDDTSSPFLKRRRRDLTKDARLLCDFCGLSSSRRYDELRPHKQEHEALSMESEVKRLRLLTRMTGKDLDGLSFEELQVLRNRLDDVLPIVEKHMDKMKLEEAAKVKT</sequence>
<evidence type="ECO:0000256" key="1">
    <source>
        <dbReference type="SAM" id="MobiDB-lite"/>
    </source>
</evidence>
<protein>
    <recommendedName>
        <fullName evidence="2">F-box domain-containing protein</fullName>
    </recommendedName>
</protein>
<dbReference type="PANTHER" id="PTHR31672:SF13">
    <property type="entry name" value="F-BOX PROTEIN CPR30-LIKE"/>
    <property type="match status" value="1"/>
</dbReference>
<dbReference type="ExpressionAtlas" id="A0A178VZ73">
    <property type="expression patterns" value="baseline and differential"/>
</dbReference>
<dbReference type="InterPro" id="IPR001810">
    <property type="entry name" value="F-box_dom"/>
</dbReference>
<reference evidence="4" key="1">
    <citation type="journal article" date="2016" name="Proc. Natl. Acad. Sci. U.S.A.">
        <title>Chromosome-level assembly of Arabidopsis thaliana Ler reveals the extent of translocation and inversion polymorphisms.</title>
        <authorList>
            <person name="Zapata L."/>
            <person name="Ding J."/>
            <person name="Willing E.M."/>
            <person name="Hartwig B."/>
            <person name="Bezdan D."/>
            <person name="Jiao W.B."/>
            <person name="Patel V."/>
            <person name="Velikkakam James G."/>
            <person name="Koornneef M."/>
            <person name="Ossowski S."/>
            <person name="Schneeberger K."/>
        </authorList>
    </citation>
    <scope>NUCLEOTIDE SEQUENCE [LARGE SCALE GENOMIC DNA]</scope>
    <source>
        <strain evidence="4">cv. Landsberg erecta</strain>
    </source>
</reference>
<dbReference type="Pfam" id="PF00646">
    <property type="entry name" value="F-box"/>
    <property type="match status" value="1"/>
</dbReference>
<organism evidence="3 4">
    <name type="scientific">Arabidopsis thaliana</name>
    <name type="common">Mouse-ear cress</name>
    <dbReference type="NCBI Taxonomy" id="3702"/>
    <lineage>
        <taxon>Eukaryota</taxon>
        <taxon>Viridiplantae</taxon>
        <taxon>Streptophyta</taxon>
        <taxon>Embryophyta</taxon>
        <taxon>Tracheophyta</taxon>
        <taxon>Spermatophyta</taxon>
        <taxon>Magnoliopsida</taxon>
        <taxon>eudicotyledons</taxon>
        <taxon>Gunneridae</taxon>
        <taxon>Pentapetalae</taxon>
        <taxon>rosids</taxon>
        <taxon>malvids</taxon>
        <taxon>Brassicales</taxon>
        <taxon>Brassicaceae</taxon>
        <taxon>Camelineae</taxon>
        <taxon>Arabidopsis</taxon>
    </lineage>
</organism>
<feature type="compositionally biased region" description="Basic and acidic residues" evidence="1">
    <location>
        <begin position="255"/>
        <end position="284"/>
    </location>
</feature>
<dbReference type="PANTHER" id="PTHR31672">
    <property type="entry name" value="BNACNNG10540D PROTEIN"/>
    <property type="match status" value="1"/>
</dbReference>
<dbReference type="InterPro" id="IPR036047">
    <property type="entry name" value="F-box-like_dom_sf"/>
</dbReference>
<feature type="compositionally biased region" description="Basic and acidic residues" evidence="1">
    <location>
        <begin position="154"/>
        <end position="169"/>
    </location>
</feature>
<dbReference type="SMART" id="SM00256">
    <property type="entry name" value="FBOX"/>
    <property type="match status" value="1"/>
</dbReference>
<feature type="domain" description="F-box" evidence="2">
    <location>
        <begin position="1"/>
        <end position="43"/>
    </location>
</feature>
<name>A0A178VZ73_ARATH</name>
<dbReference type="CDD" id="cd22157">
    <property type="entry name" value="F-box_AtFBW1-like"/>
    <property type="match status" value="1"/>
</dbReference>
<dbReference type="EMBL" id="LUHQ01000002">
    <property type="protein sequence ID" value="OAP11154.1"/>
    <property type="molecule type" value="Genomic_DNA"/>
</dbReference>
<dbReference type="InterPro" id="IPR050796">
    <property type="entry name" value="SCF_F-box_component"/>
</dbReference>